<keyword evidence="2" id="KW-1185">Reference proteome</keyword>
<evidence type="ECO:0000313" key="1">
    <source>
        <dbReference type="EMBL" id="OPX44208.1"/>
    </source>
</evidence>
<name>A0A1V4SJZ8_RUMHU</name>
<dbReference type="STRING" id="48256.CLHUN_17620"/>
<protein>
    <submittedName>
        <fullName evidence="1">Uncharacterized protein</fullName>
    </submittedName>
</protein>
<sequence>MKLKKYGFFKELRHGDENGISLKVLINKNASTNEDKFVKYLKKGVVFIACPGIVKDVLDEKGGIIGSPHILTDGVWAWPADLIYYIEKYHIKIPNDFEKHMMDNSWIPPIEGNINLEELEL</sequence>
<evidence type="ECO:0000313" key="2">
    <source>
        <dbReference type="Proteomes" id="UP000191554"/>
    </source>
</evidence>
<gene>
    <name evidence="1" type="ORF">CLHUN_17620</name>
</gene>
<comment type="caution">
    <text evidence="1">The sequence shown here is derived from an EMBL/GenBank/DDBJ whole genome shotgun (WGS) entry which is preliminary data.</text>
</comment>
<dbReference type="RefSeq" id="WP_080064209.1">
    <property type="nucleotide sequence ID" value="NZ_MZGX01000010.1"/>
</dbReference>
<proteinExistence type="predicted"/>
<accession>A0A1V4SJZ8</accession>
<organism evidence="1 2">
    <name type="scientific">Ruminiclostridium hungatei</name>
    <name type="common">Clostridium hungatei</name>
    <dbReference type="NCBI Taxonomy" id="48256"/>
    <lineage>
        <taxon>Bacteria</taxon>
        <taxon>Bacillati</taxon>
        <taxon>Bacillota</taxon>
        <taxon>Clostridia</taxon>
        <taxon>Eubacteriales</taxon>
        <taxon>Oscillospiraceae</taxon>
        <taxon>Ruminiclostridium</taxon>
    </lineage>
</organism>
<dbReference type="Proteomes" id="UP000191554">
    <property type="component" value="Unassembled WGS sequence"/>
</dbReference>
<reference evidence="1 2" key="1">
    <citation type="submission" date="2017-03" db="EMBL/GenBank/DDBJ databases">
        <title>Genome sequence of Clostridium hungatei DSM 14427.</title>
        <authorList>
            <person name="Poehlein A."/>
            <person name="Daniel R."/>
        </authorList>
    </citation>
    <scope>NUCLEOTIDE SEQUENCE [LARGE SCALE GENOMIC DNA]</scope>
    <source>
        <strain evidence="1 2">DSM 14427</strain>
    </source>
</reference>
<dbReference type="AlphaFoldDB" id="A0A1V4SJZ8"/>
<dbReference type="EMBL" id="MZGX01000010">
    <property type="protein sequence ID" value="OPX44208.1"/>
    <property type="molecule type" value="Genomic_DNA"/>
</dbReference>
<dbReference type="OrthoDB" id="275232at2"/>